<gene>
    <name evidence="3" type="ORF">O6P43_029979</name>
</gene>
<keyword evidence="2" id="KW-0472">Membrane</keyword>
<dbReference type="EMBL" id="JARAOO010000012">
    <property type="protein sequence ID" value="KAJ7949670.1"/>
    <property type="molecule type" value="Genomic_DNA"/>
</dbReference>
<reference evidence="3" key="1">
    <citation type="journal article" date="2023" name="Science">
        <title>Elucidation of the pathway for biosynthesis of saponin adjuvants from the soapbark tree.</title>
        <authorList>
            <person name="Reed J."/>
            <person name="Orme A."/>
            <person name="El-Demerdash A."/>
            <person name="Owen C."/>
            <person name="Martin L.B.B."/>
            <person name="Misra R.C."/>
            <person name="Kikuchi S."/>
            <person name="Rejzek M."/>
            <person name="Martin A.C."/>
            <person name="Harkess A."/>
            <person name="Leebens-Mack J."/>
            <person name="Louveau T."/>
            <person name="Stephenson M.J."/>
            <person name="Osbourn A."/>
        </authorList>
    </citation>
    <scope>NUCLEOTIDE SEQUENCE</scope>
    <source>
        <strain evidence="3">S10</strain>
    </source>
</reference>
<dbReference type="PANTHER" id="PTHR36322">
    <property type="entry name" value="TRANSMEMBRANE PROTEIN"/>
    <property type="match status" value="1"/>
</dbReference>
<accession>A0AAD7L142</accession>
<evidence type="ECO:0000256" key="1">
    <source>
        <dbReference type="SAM" id="MobiDB-lite"/>
    </source>
</evidence>
<keyword evidence="4" id="KW-1185">Reference proteome</keyword>
<name>A0AAD7L142_QUISA</name>
<proteinExistence type="predicted"/>
<keyword evidence="2 3" id="KW-0812">Transmembrane</keyword>
<dbReference type="AlphaFoldDB" id="A0AAD7L142"/>
<evidence type="ECO:0000313" key="3">
    <source>
        <dbReference type="EMBL" id="KAJ7949670.1"/>
    </source>
</evidence>
<dbReference type="KEGG" id="qsa:O6P43_029979"/>
<feature type="transmembrane region" description="Helical" evidence="2">
    <location>
        <begin position="76"/>
        <end position="100"/>
    </location>
</feature>
<organism evidence="3 4">
    <name type="scientific">Quillaja saponaria</name>
    <name type="common">Soap bark tree</name>
    <dbReference type="NCBI Taxonomy" id="32244"/>
    <lineage>
        <taxon>Eukaryota</taxon>
        <taxon>Viridiplantae</taxon>
        <taxon>Streptophyta</taxon>
        <taxon>Embryophyta</taxon>
        <taxon>Tracheophyta</taxon>
        <taxon>Spermatophyta</taxon>
        <taxon>Magnoliopsida</taxon>
        <taxon>eudicotyledons</taxon>
        <taxon>Gunneridae</taxon>
        <taxon>Pentapetalae</taxon>
        <taxon>rosids</taxon>
        <taxon>fabids</taxon>
        <taxon>Fabales</taxon>
        <taxon>Quillajaceae</taxon>
        <taxon>Quillaja</taxon>
    </lineage>
</organism>
<protein>
    <submittedName>
        <fullName evidence="3">Transmembrane protein</fullName>
    </submittedName>
</protein>
<dbReference type="Proteomes" id="UP001163823">
    <property type="component" value="Chromosome 12"/>
</dbReference>
<evidence type="ECO:0000256" key="2">
    <source>
        <dbReference type="SAM" id="Phobius"/>
    </source>
</evidence>
<feature type="region of interest" description="Disordered" evidence="1">
    <location>
        <begin position="1"/>
        <end position="28"/>
    </location>
</feature>
<dbReference type="PANTHER" id="PTHR36322:SF3">
    <property type="entry name" value="TRANSMEMBRANE PROTEIN"/>
    <property type="match status" value="1"/>
</dbReference>
<sequence>MQKSTHPCEKPSVSNPKENDAVSIPIPISSLPPHRHESQHHHTATITTPPIRATAPIMLTAFAATSSWFRSRPIRYLFLFLCSPLLLPLLCAAFPIIYAAELCFRRMGKLGRESQEDERLRRCEEGCGCGGGGDEEDVGLLQRYLEDQLLLVGSVYECGDEDDDGGEFVDSCRTPLLS</sequence>
<evidence type="ECO:0000313" key="4">
    <source>
        <dbReference type="Proteomes" id="UP001163823"/>
    </source>
</evidence>
<keyword evidence="2" id="KW-1133">Transmembrane helix</keyword>
<comment type="caution">
    <text evidence="3">The sequence shown here is derived from an EMBL/GenBank/DDBJ whole genome shotgun (WGS) entry which is preliminary data.</text>
</comment>